<evidence type="ECO:0000313" key="3">
    <source>
        <dbReference type="EMBL" id="OJT09259.1"/>
    </source>
</evidence>
<protein>
    <submittedName>
        <fullName evidence="3">Uncharacterized protein</fullName>
    </submittedName>
</protein>
<keyword evidence="4" id="KW-1185">Reference proteome</keyword>
<feature type="compositionally biased region" description="Low complexity" evidence="1">
    <location>
        <begin position="548"/>
        <end position="558"/>
    </location>
</feature>
<feature type="region of interest" description="Disordered" evidence="1">
    <location>
        <begin position="146"/>
        <end position="168"/>
    </location>
</feature>
<keyword evidence="2" id="KW-1133">Transmembrane helix</keyword>
<gene>
    <name evidence="3" type="ORF">TRAPUB_14256</name>
</gene>
<feature type="transmembrane region" description="Helical" evidence="2">
    <location>
        <begin position="24"/>
        <end position="45"/>
    </location>
</feature>
<proteinExistence type="predicted"/>
<keyword evidence="2" id="KW-0812">Transmembrane</keyword>
<keyword evidence="2" id="KW-0472">Membrane</keyword>
<feature type="region of interest" description="Disordered" evidence="1">
    <location>
        <begin position="528"/>
        <end position="571"/>
    </location>
</feature>
<comment type="caution">
    <text evidence="3">The sequence shown here is derived from an EMBL/GenBank/DDBJ whole genome shotgun (WGS) entry which is preliminary data.</text>
</comment>
<dbReference type="OMA" id="LSATIEW"/>
<dbReference type="EMBL" id="MNAD01000957">
    <property type="protein sequence ID" value="OJT09259.1"/>
    <property type="molecule type" value="Genomic_DNA"/>
</dbReference>
<organism evidence="3 4">
    <name type="scientific">Trametes pubescens</name>
    <name type="common">White-rot fungus</name>
    <dbReference type="NCBI Taxonomy" id="154538"/>
    <lineage>
        <taxon>Eukaryota</taxon>
        <taxon>Fungi</taxon>
        <taxon>Dikarya</taxon>
        <taxon>Basidiomycota</taxon>
        <taxon>Agaricomycotina</taxon>
        <taxon>Agaricomycetes</taxon>
        <taxon>Polyporales</taxon>
        <taxon>Polyporaceae</taxon>
        <taxon>Trametes</taxon>
    </lineage>
</organism>
<feature type="compositionally biased region" description="Low complexity" evidence="1">
    <location>
        <begin position="528"/>
        <end position="541"/>
    </location>
</feature>
<name>A0A1M2VNS7_TRAPU</name>
<dbReference type="OrthoDB" id="2758764at2759"/>
<dbReference type="Proteomes" id="UP000184267">
    <property type="component" value="Unassembled WGS sequence"/>
</dbReference>
<evidence type="ECO:0000313" key="4">
    <source>
        <dbReference type="Proteomes" id="UP000184267"/>
    </source>
</evidence>
<feature type="region of interest" description="Disordered" evidence="1">
    <location>
        <begin position="219"/>
        <end position="249"/>
    </location>
</feature>
<accession>A0A1M2VNS7</accession>
<evidence type="ECO:0000256" key="1">
    <source>
        <dbReference type="SAM" id="MobiDB-lite"/>
    </source>
</evidence>
<dbReference type="AlphaFoldDB" id="A0A1M2VNS7"/>
<sequence length="598" mass="64038">MTTPTSAHSHSVGNAVTSVTPVNLFALLFEILIFILIVLSIVAAVRRYFGARIGTQAPVQAGLVDDIEAQTGQGNTSVKNSSGSRWLSSLRGPFLSSSRDDCLSDTTALLEKDISKSLLLPVSSARSSSSGFSFLHKLLGRFRSLPPTGVKSDAQAGSTDSPDRVRSHMRALRDQLTREWVNTIPGVGGSHHRFPRGTVKPKLASIEIPTIIVTSPEDITTSESPEAEAYSPVTTYSEPDSPAIATPRLDSSVDLDVRVVGGEVDQLQIPFPSWGPASDEEETVNLSNFSSELFQLGAPPSRKTTTTPALDSATPQLDFSSVESYEDTYPHLLFAIAEEEEPEELQPPTIGTITPQLDSAGLIPATEASVPQSSSTPSPSLQDVHSDVSLAIAEEETESPRIFDACGRLDLAPVYEFLHKDPAIVTSDVHGSTGEAPSDDDEEDWEKAFCLGGRLTRAFSSPLSNDSLGDDDYDDDEYELPEEAYEVLHKTTSACEVQVHGAHKHKHISSLSATIEWCDTAFSEASSSEASSDAGSDYQDASSDDESNSSFYSCSGSSATEDDTAVDNSFSSPKVHCARPSAFSILEGYFLPQCDAVA</sequence>
<evidence type="ECO:0000256" key="2">
    <source>
        <dbReference type="SAM" id="Phobius"/>
    </source>
</evidence>
<reference evidence="3 4" key="1">
    <citation type="submission" date="2016-10" db="EMBL/GenBank/DDBJ databases">
        <title>Genome sequence of the basidiomycete white-rot fungus Trametes pubescens.</title>
        <authorList>
            <person name="Makela M.R."/>
            <person name="Granchi Z."/>
            <person name="Peng M."/>
            <person name="De Vries R.P."/>
            <person name="Grigoriev I."/>
            <person name="Riley R."/>
            <person name="Hilden K."/>
        </authorList>
    </citation>
    <scope>NUCLEOTIDE SEQUENCE [LARGE SCALE GENOMIC DNA]</scope>
    <source>
        <strain evidence="3 4">FBCC735</strain>
    </source>
</reference>